<accession>A0A9D4I6C6</accession>
<dbReference type="EMBL" id="JAIWYP010000010">
    <property type="protein sequence ID" value="KAH3751661.1"/>
    <property type="molecule type" value="Genomic_DNA"/>
</dbReference>
<comment type="caution">
    <text evidence="1">The sequence shown here is derived from an EMBL/GenBank/DDBJ whole genome shotgun (WGS) entry which is preliminary data.</text>
</comment>
<dbReference type="Proteomes" id="UP000828390">
    <property type="component" value="Unassembled WGS sequence"/>
</dbReference>
<gene>
    <name evidence="1" type="ORF">DPMN_186230</name>
</gene>
<proteinExistence type="predicted"/>
<name>A0A9D4I6C6_DREPO</name>
<reference evidence="1" key="1">
    <citation type="journal article" date="2019" name="bioRxiv">
        <title>The Genome of the Zebra Mussel, Dreissena polymorpha: A Resource for Invasive Species Research.</title>
        <authorList>
            <person name="McCartney M.A."/>
            <person name="Auch B."/>
            <person name="Kono T."/>
            <person name="Mallez S."/>
            <person name="Zhang Y."/>
            <person name="Obille A."/>
            <person name="Becker A."/>
            <person name="Abrahante J.E."/>
            <person name="Garbe J."/>
            <person name="Badalamenti J.P."/>
            <person name="Herman A."/>
            <person name="Mangelson H."/>
            <person name="Liachko I."/>
            <person name="Sullivan S."/>
            <person name="Sone E.D."/>
            <person name="Koren S."/>
            <person name="Silverstein K.A.T."/>
            <person name="Beckman K.B."/>
            <person name="Gohl D.M."/>
        </authorList>
    </citation>
    <scope>NUCLEOTIDE SEQUENCE</scope>
    <source>
        <strain evidence="1">Duluth1</strain>
        <tissue evidence="1">Whole animal</tissue>
    </source>
</reference>
<keyword evidence="2" id="KW-1185">Reference proteome</keyword>
<organism evidence="1 2">
    <name type="scientific">Dreissena polymorpha</name>
    <name type="common">Zebra mussel</name>
    <name type="synonym">Mytilus polymorpha</name>
    <dbReference type="NCBI Taxonomy" id="45954"/>
    <lineage>
        <taxon>Eukaryota</taxon>
        <taxon>Metazoa</taxon>
        <taxon>Spiralia</taxon>
        <taxon>Lophotrochozoa</taxon>
        <taxon>Mollusca</taxon>
        <taxon>Bivalvia</taxon>
        <taxon>Autobranchia</taxon>
        <taxon>Heteroconchia</taxon>
        <taxon>Euheterodonta</taxon>
        <taxon>Imparidentia</taxon>
        <taxon>Neoheterodontei</taxon>
        <taxon>Myida</taxon>
        <taxon>Dreissenoidea</taxon>
        <taxon>Dreissenidae</taxon>
        <taxon>Dreissena</taxon>
    </lineage>
</organism>
<evidence type="ECO:0000313" key="2">
    <source>
        <dbReference type="Proteomes" id="UP000828390"/>
    </source>
</evidence>
<protein>
    <submittedName>
        <fullName evidence="1">Uncharacterized protein</fullName>
    </submittedName>
</protein>
<sequence length="58" mass="6599">MFYKQVLLGWSSGPRRAGRATELARPERWVDSRRTRANGGFCQESLMVGVVSRTYSGY</sequence>
<reference evidence="1" key="2">
    <citation type="submission" date="2020-11" db="EMBL/GenBank/DDBJ databases">
        <authorList>
            <person name="McCartney M.A."/>
            <person name="Auch B."/>
            <person name="Kono T."/>
            <person name="Mallez S."/>
            <person name="Becker A."/>
            <person name="Gohl D.M."/>
            <person name="Silverstein K.A.T."/>
            <person name="Koren S."/>
            <person name="Bechman K.B."/>
            <person name="Herman A."/>
            <person name="Abrahante J.E."/>
            <person name="Garbe J."/>
        </authorList>
    </citation>
    <scope>NUCLEOTIDE SEQUENCE</scope>
    <source>
        <strain evidence="1">Duluth1</strain>
        <tissue evidence="1">Whole animal</tissue>
    </source>
</reference>
<dbReference type="AlphaFoldDB" id="A0A9D4I6C6"/>
<evidence type="ECO:0000313" key="1">
    <source>
        <dbReference type="EMBL" id="KAH3751661.1"/>
    </source>
</evidence>